<dbReference type="AlphaFoldDB" id="A0AA50KG60"/>
<sequence length="86" mass="9394">MEETEKIEMLADAVSIAKKILAGDIDPNLGCAKLGEINRDLDWPTELAAFGLLAHEQYDHENIGITVESCVPEIIDECTKLVASHS</sequence>
<proteinExistence type="predicted"/>
<protein>
    <submittedName>
        <fullName evidence="1">Uncharacterized protein</fullName>
    </submittedName>
</protein>
<reference evidence="1" key="1">
    <citation type="submission" date="2023-08" db="EMBL/GenBank/DDBJ databases">
        <title>Complete genome sequence of Shewanella oncorhynchi Z-P2, a siderophore putrebactin-producing bacterium.</title>
        <authorList>
            <person name="Zhang Y."/>
        </authorList>
    </citation>
    <scope>NUCLEOTIDE SEQUENCE</scope>
    <source>
        <strain evidence="1">Z-P2</strain>
    </source>
</reference>
<dbReference type="Proteomes" id="UP001236800">
    <property type="component" value="Chromosome"/>
</dbReference>
<evidence type="ECO:0000313" key="1">
    <source>
        <dbReference type="EMBL" id="WMB74850.1"/>
    </source>
</evidence>
<dbReference type="EMBL" id="CP132914">
    <property type="protein sequence ID" value="WMB74850.1"/>
    <property type="molecule type" value="Genomic_DNA"/>
</dbReference>
<accession>A0AA50KG60</accession>
<gene>
    <name evidence="1" type="ORF">RA178_09725</name>
</gene>
<dbReference type="RefSeq" id="WP_115334426.1">
    <property type="nucleotide sequence ID" value="NZ_CP132914.1"/>
</dbReference>
<dbReference type="KEGG" id="sog:RA178_09725"/>
<name>A0AA50KG60_9GAMM</name>
<dbReference type="GeneID" id="301339462"/>
<organism evidence="1">
    <name type="scientific">Shewanella oncorhynchi</name>
    <dbReference type="NCBI Taxonomy" id="2726434"/>
    <lineage>
        <taxon>Bacteria</taxon>
        <taxon>Pseudomonadati</taxon>
        <taxon>Pseudomonadota</taxon>
        <taxon>Gammaproteobacteria</taxon>
        <taxon>Alteromonadales</taxon>
        <taxon>Shewanellaceae</taxon>
        <taxon>Shewanella</taxon>
    </lineage>
</organism>